<dbReference type="GO" id="GO:0022904">
    <property type="term" value="P:respiratory electron transport chain"/>
    <property type="evidence" value="ECO:0007669"/>
    <property type="project" value="TreeGrafter"/>
</dbReference>
<evidence type="ECO:0000256" key="19">
    <source>
        <dbReference type="SAM" id="MobiDB-lite"/>
    </source>
</evidence>
<evidence type="ECO:0000256" key="7">
    <source>
        <dbReference type="ARBA" id="ARBA00022692"/>
    </source>
</evidence>
<feature type="transmembrane region" description="Helical" evidence="18">
    <location>
        <begin position="356"/>
        <end position="378"/>
    </location>
</feature>
<keyword evidence="14 18" id="KW-0472">Membrane</keyword>
<dbReference type="PANTHER" id="PTHR10422">
    <property type="entry name" value="CYTOCHROME C OXIDASE SUBUNIT 1"/>
    <property type="match status" value="1"/>
</dbReference>
<keyword evidence="18" id="KW-1003">Cell membrane</keyword>
<dbReference type="GO" id="GO:0015990">
    <property type="term" value="P:electron transport coupled proton transport"/>
    <property type="evidence" value="ECO:0007669"/>
    <property type="project" value="InterPro"/>
</dbReference>
<feature type="compositionally biased region" description="Polar residues" evidence="19">
    <location>
        <begin position="580"/>
        <end position="594"/>
    </location>
</feature>
<dbReference type="Pfam" id="PF00115">
    <property type="entry name" value="COX1"/>
    <property type="match status" value="1"/>
</dbReference>
<evidence type="ECO:0000256" key="11">
    <source>
        <dbReference type="ARBA" id="ARBA00022989"/>
    </source>
</evidence>
<name>A0A926ZI59_9CYAN</name>
<keyword evidence="9" id="KW-1278">Translocase</keyword>
<gene>
    <name evidence="21" type="primary">ctaD</name>
    <name evidence="21" type="ORF">H6G03_10125</name>
</gene>
<evidence type="ECO:0000256" key="4">
    <source>
        <dbReference type="ARBA" id="ARBA00022448"/>
    </source>
</evidence>
<feature type="transmembrane region" description="Helical" evidence="18">
    <location>
        <begin position="164"/>
        <end position="191"/>
    </location>
</feature>
<dbReference type="GO" id="GO:0020037">
    <property type="term" value="F:heme binding"/>
    <property type="evidence" value="ECO:0007669"/>
    <property type="project" value="InterPro"/>
</dbReference>
<dbReference type="EC" id="7.1.1.9" evidence="18"/>
<evidence type="ECO:0000256" key="5">
    <source>
        <dbReference type="ARBA" id="ARBA00022617"/>
    </source>
</evidence>
<dbReference type="PROSITE" id="PS50855">
    <property type="entry name" value="COX1"/>
    <property type="match status" value="1"/>
</dbReference>
<dbReference type="GO" id="GO:0005886">
    <property type="term" value="C:plasma membrane"/>
    <property type="evidence" value="ECO:0007669"/>
    <property type="project" value="UniProtKB-SubCell"/>
</dbReference>
<evidence type="ECO:0000256" key="13">
    <source>
        <dbReference type="ARBA" id="ARBA00023008"/>
    </source>
</evidence>
<proteinExistence type="inferred from homology"/>
<feature type="compositionally biased region" description="Basic and acidic residues" evidence="19">
    <location>
        <begin position="612"/>
        <end position="628"/>
    </location>
</feature>
<evidence type="ECO:0000256" key="12">
    <source>
        <dbReference type="ARBA" id="ARBA00023004"/>
    </source>
</evidence>
<evidence type="ECO:0000256" key="9">
    <source>
        <dbReference type="ARBA" id="ARBA00022967"/>
    </source>
</evidence>
<dbReference type="InterPro" id="IPR014241">
    <property type="entry name" value="Cyt_c_oxidase_su1_bac"/>
</dbReference>
<sequence>MTTQVQLQEPDNIGHGTEESGNNWGKYFGFSTDHKVIGIQYLVTSFIFYLIGGALASAVRAELATPDSDLVSPELYNSFFTIHATVMIFLWIVPAATGGFGNYLIPLMIGARDMAFPRLNAVAFWIIPPAGVLLLASFFVGAAGSGWTSYPPLSLINGSKAGELIWILSVLLLGSSSILGAVNFFTTLLTMRIPGMSLNQMPLFCWAMLAASALILIGTPVLAGALILLSFDLIAGTAFFNPTGGGDPIVYQHMFWFYSHPAVYIMILPVFGMISEILPVHARKPIFGYRAIAYSSLAISFLGLIVWAHHMFTSGTPGWLRMFFMIATMIIAVPTGIKVFSWLATLWGGKLRLNSAMIFAIGFISMFVIGGISGIMVASAPFDIHVHDTYFVVAHLHYVLFGGSVFGLYGALYHWFPKMTGRMMNETWGKVHFALTFVGFNICFLPMHKLGLEGMPRRVAMYDPKFAALNMVCTIGAFILAVSTIPFLVNAIWSWLYGPKAADNPWQGLTLEWMTSSPPPVENFFGDPVLASGPYDYGMVNPLQIRKLMASKSKAAEARTPSGVPLQKATVSDFFATSTSVMPSNSESNVATETLQDEDPMLSGGPNSVLRAKPDPDVAVNPEDRKQE</sequence>
<evidence type="ECO:0000256" key="2">
    <source>
        <dbReference type="ARBA" id="ARBA00004673"/>
    </source>
</evidence>
<dbReference type="InterPro" id="IPR023615">
    <property type="entry name" value="Cyt_c_Oxase_su1_BS"/>
</dbReference>
<feature type="transmembrane region" description="Helical" evidence="18">
    <location>
        <begin position="203"/>
        <end position="235"/>
    </location>
</feature>
<dbReference type="EMBL" id="JACJPW010000020">
    <property type="protein sequence ID" value="MBD2181461.1"/>
    <property type="molecule type" value="Genomic_DNA"/>
</dbReference>
<evidence type="ECO:0000256" key="6">
    <source>
        <dbReference type="ARBA" id="ARBA00022660"/>
    </source>
</evidence>
<comment type="function">
    <text evidence="15 18">Cytochrome c oxidase is the component of the respiratory chain that catalyzes the reduction of oxygen to water. Subunits 1-3 form the functional core of the enzyme complex. CO I is the catalytic subunit of the enzyme. Electrons originating in cytochrome c are transferred via the copper A center of subunit 2 and heme A of subunit 1 to the bimetallic center formed by heme A3 and copper B.</text>
</comment>
<keyword evidence="22" id="KW-1185">Reference proteome</keyword>
<feature type="transmembrane region" description="Helical" evidence="18">
    <location>
        <begin position="467"/>
        <end position="493"/>
    </location>
</feature>
<comment type="similarity">
    <text evidence="3 17">Belongs to the heme-copper respiratory oxidase family.</text>
</comment>
<evidence type="ECO:0000256" key="14">
    <source>
        <dbReference type="ARBA" id="ARBA00023136"/>
    </source>
</evidence>
<feature type="region of interest" description="Disordered" evidence="19">
    <location>
        <begin position="580"/>
        <end position="628"/>
    </location>
</feature>
<reference evidence="21" key="2">
    <citation type="submission" date="2020-08" db="EMBL/GenBank/DDBJ databases">
        <authorList>
            <person name="Chen M."/>
            <person name="Teng W."/>
            <person name="Zhao L."/>
            <person name="Hu C."/>
            <person name="Zhou Y."/>
            <person name="Han B."/>
            <person name="Song L."/>
            <person name="Shu W."/>
        </authorList>
    </citation>
    <scope>NUCLEOTIDE SEQUENCE</scope>
    <source>
        <strain evidence="21">FACHB-1375</strain>
    </source>
</reference>
<dbReference type="GO" id="GO:0004129">
    <property type="term" value="F:cytochrome-c oxidase activity"/>
    <property type="evidence" value="ECO:0007669"/>
    <property type="project" value="UniProtKB-EC"/>
</dbReference>
<reference evidence="21" key="1">
    <citation type="journal article" date="2015" name="ISME J.">
        <title>Draft Genome Sequence of Streptomyces incarnatus NRRL8089, which Produces the Nucleoside Antibiotic Sinefungin.</title>
        <authorList>
            <person name="Oshima K."/>
            <person name="Hattori M."/>
            <person name="Shimizu H."/>
            <person name="Fukuda K."/>
            <person name="Nemoto M."/>
            <person name="Inagaki K."/>
            <person name="Tamura T."/>
        </authorList>
    </citation>
    <scope>NUCLEOTIDE SEQUENCE</scope>
    <source>
        <strain evidence="21">FACHB-1375</strain>
    </source>
</reference>
<dbReference type="PROSITE" id="PS00077">
    <property type="entry name" value="COX1_CUB"/>
    <property type="match status" value="1"/>
</dbReference>
<evidence type="ECO:0000256" key="1">
    <source>
        <dbReference type="ARBA" id="ARBA00004141"/>
    </source>
</evidence>
<dbReference type="AlphaFoldDB" id="A0A926ZI59"/>
<dbReference type="Proteomes" id="UP000641646">
    <property type="component" value="Unassembled WGS sequence"/>
</dbReference>
<keyword evidence="10 17" id="KW-0249">Electron transport</keyword>
<dbReference type="InterPro" id="IPR036927">
    <property type="entry name" value="Cyt_c_oxase-like_su1_sf"/>
</dbReference>
<evidence type="ECO:0000256" key="17">
    <source>
        <dbReference type="RuleBase" id="RU000370"/>
    </source>
</evidence>
<feature type="transmembrane region" description="Helical" evidence="18">
    <location>
        <begin position="255"/>
        <end position="279"/>
    </location>
</feature>
<keyword evidence="5 17" id="KW-0349">Heme</keyword>
<dbReference type="SUPFAM" id="SSF81442">
    <property type="entry name" value="Cytochrome c oxidase subunit I-like"/>
    <property type="match status" value="1"/>
</dbReference>
<evidence type="ECO:0000256" key="18">
    <source>
        <dbReference type="RuleBase" id="RU363061"/>
    </source>
</evidence>
<keyword evidence="6 17" id="KW-0679">Respiratory chain</keyword>
<keyword evidence="12 18" id="KW-0408">Iron</keyword>
<dbReference type="PANTHER" id="PTHR10422:SF18">
    <property type="entry name" value="CYTOCHROME C OXIDASE SUBUNIT 1"/>
    <property type="match status" value="1"/>
</dbReference>
<keyword evidence="7 17" id="KW-0812">Transmembrane</keyword>
<keyword evidence="13 18" id="KW-0186">Copper</keyword>
<feature type="domain" description="Cytochrome oxidase subunit I profile" evidence="20">
    <location>
        <begin position="24"/>
        <end position="531"/>
    </location>
</feature>
<organism evidence="21 22">
    <name type="scientific">Aerosakkonema funiforme FACHB-1375</name>
    <dbReference type="NCBI Taxonomy" id="2949571"/>
    <lineage>
        <taxon>Bacteria</taxon>
        <taxon>Bacillati</taxon>
        <taxon>Cyanobacteriota</taxon>
        <taxon>Cyanophyceae</taxon>
        <taxon>Oscillatoriophycideae</taxon>
        <taxon>Aerosakkonematales</taxon>
        <taxon>Aerosakkonemataceae</taxon>
        <taxon>Aerosakkonema</taxon>
    </lineage>
</organism>
<dbReference type="GO" id="GO:0046872">
    <property type="term" value="F:metal ion binding"/>
    <property type="evidence" value="ECO:0007669"/>
    <property type="project" value="UniProtKB-KW"/>
</dbReference>
<dbReference type="GO" id="GO:0009060">
    <property type="term" value="P:aerobic respiration"/>
    <property type="evidence" value="ECO:0007669"/>
    <property type="project" value="InterPro"/>
</dbReference>
<evidence type="ECO:0000256" key="10">
    <source>
        <dbReference type="ARBA" id="ARBA00022982"/>
    </source>
</evidence>
<comment type="pathway">
    <text evidence="2 18">Energy metabolism; oxidative phosphorylation.</text>
</comment>
<comment type="subcellular location">
    <subcellularLocation>
        <location evidence="18">Cell membrane</location>
        <topology evidence="18">Multi-pass membrane protein</topology>
    </subcellularLocation>
    <subcellularLocation>
        <location evidence="1">Membrane</location>
        <topology evidence="1">Multi-pass membrane protein</topology>
    </subcellularLocation>
</comment>
<dbReference type="Gene3D" id="1.20.210.10">
    <property type="entry name" value="Cytochrome c oxidase-like, subunit I domain"/>
    <property type="match status" value="1"/>
</dbReference>
<dbReference type="NCBIfam" id="TIGR02891">
    <property type="entry name" value="CtaD_CoxA"/>
    <property type="match status" value="1"/>
</dbReference>
<keyword evidence="4 17" id="KW-0813">Transport</keyword>
<feature type="transmembrane region" description="Helical" evidence="18">
    <location>
        <begin position="322"/>
        <end position="344"/>
    </location>
</feature>
<keyword evidence="8 18" id="KW-0479">Metal-binding</keyword>
<dbReference type="FunFam" id="1.20.210.10:FF:000004">
    <property type="entry name" value="Cytochrome c oxidase subunit 1"/>
    <property type="match status" value="1"/>
</dbReference>
<dbReference type="InterPro" id="IPR023616">
    <property type="entry name" value="Cyt_c_oxase-like_su1_dom"/>
</dbReference>
<evidence type="ECO:0000256" key="16">
    <source>
        <dbReference type="ARBA" id="ARBA00047816"/>
    </source>
</evidence>
<evidence type="ECO:0000313" key="21">
    <source>
        <dbReference type="EMBL" id="MBD2181461.1"/>
    </source>
</evidence>
<evidence type="ECO:0000256" key="3">
    <source>
        <dbReference type="ARBA" id="ARBA00009578"/>
    </source>
</evidence>
<comment type="catalytic activity">
    <reaction evidence="16 18">
        <text>4 Fe(II)-[cytochrome c] + O2 + 8 H(+)(in) = 4 Fe(III)-[cytochrome c] + 2 H2O + 4 H(+)(out)</text>
        <dbReference type="Rhea" id="RHEA:11436"/>
        <dbReference type="Rhea" id="RHEA-COMP:10350"/>
        <dbReference type="Rhea" id="RHEA-COMP:14399"/>
        <dbReference type="ChEBI" id="CHEBI:15377"/>
        <dbReference type="ChEBI" id="CHEBI:15378"/>
        <dbReference type="ChEBI" id="CHEBI:15379"/>
        <dbReference type="ChEBI" id="CHEBI:29033"/>
        <dbReference type="ChEBI" id="CHEBI:29034"/>
        <dbReference type="EC" id="7.1.1.9"/>
    </reaction>
</comment>
<dbReference type="InterPro" id="IPR000883">
    <property type="entry name" value="Cyt_C_Oxase_1"/>
</dbReference>
<accession>A0A926ZI59</accession>
<dbReference type="RefSeq" id="WP_190464259.1">
    <property type="nucleotide sequence ID" value="NZ_JACJPW010000020.1"/>
</dbReference>
<comment type="caution">
    <text evidence="21">The sequence shown here is derived from an EMBL/GenBank/DDBJ whole genome shotgun (WGS) entry which is preliminary data.</text>
</comment>
<evidence type="ECO:0000256" key="15">
    <source>
        <dbReference type="ARBA" id="ARBA00025218"/>
    </source>
</evidence>
<dbReference type="PRINTS" id="PR01165">
    <property type="entry name" value="CYCOXIDASEI"/>
</dbReference>
<evidence type="ECO:0000313" key="22">
    <source>
        <dbReference type="Proteomes" id="UP000641646"/>
    </source>
</evidence>
<feature type="transmembrane region" description="Helical" evidence="18">
    <location>
        <begin position="79"/>
        <end position="101"/>
    </location>
</feature>
<protein>
    <recommendedName>
        <fullName evidence="18">Cytochrome c oxidase subunit 1</fullName>
        <ecNumber evidence="18">7.1.1.9</ecNumber>
    </recommendedName>
</protein>
<feature type="transmembrane region" description="Helical" evidence="18">
    <location>
        <begin position="122"/>
        <end position="144"/>
    </location>
</feature>
<feature type="transmembrane region" description="Helical" evidence="18">
    <location>
        <begin position="428"/>
        <end position="447"/>
    </location>
</feature>
<feature type="transmembrane region" description="Helical" evidence="18">
    <location>
        <begin position="398"/>
        <end position="416"/>
    </location>
</feature>
<evidence type="ECO:0000256" key="8">
    <source>
        <dbReference type="ARBA" id="ARBA00022723"/>
    </source>
</evidence>
<feature type="transmembrane region" description="Helical" evidence="18">
    <location>
        <begin position="36"/>
        <end position="59"/>
    </location>
</feature>
<evidence type="ECO:0000259" key="20">
    <source>
        <dbReference type="PROSITE" id="PS50855"/>
    </source>
</evidence>
<feature type="transmembrane region" description="Helical" evidence="18">
    <location>
        <begin position="291"/>
        <end position="310"/>
    </location>
</feature>
<keyword evidence="11 18" id="KW-1133">Transmembrane helix</keyword>